<protein>
    <submittedName>
        <fullName evidence="1">Uncharacterized protein</fullName>
    </submittedName>
</protein>
<proteinExistence type="predicted"/>
<dbReference type="Proteomes" id="UP000198405">
    <property type="component" value="Unassembled WGS sequence"/>
</dbReference>
<dbReference type="OrthoDB" id="13844at2"/>
<organism evidence="1 2">
    <name type="scientific">Desulfurobacterium atlanticum</name>
    <dbReference type="NCBI Taxonomy" id="240169"/>
    <lineage>
        <taxon>Bacteria</taxon>
        <taxon>Pseudomonadati</taxon>
        <taxon>Aquificota</taxon>
        <taxon>Aquificia</taxon>
        <taxon>Desulfurobacteriales</taxon>
        <taxon>Desulfurobacteriaceae</taxon>
        <taxon>Desulfurobacterium</taxon>
    </lineage>
</organism>
<reference evidence="2" key="1">
    <citation type="submission" date="2017-06" db="EMBL/GenBank/DDBJ databases">
        <authorList>
            <person name="Varghese N."/>
            <person name="Submissions S."/>
        </authorList>
    </citation>
    <scope>NUCLEOTIDE SEQUENCE [LARGE SCALE GENOMIC DNA]</scope>
    <source>
        <strain evidence="2">DSM 15668</strain>
    </source>
</reference>
<keyword evidence="2" id="KW-1185">Reference proteome</keyword>
<evidence type="ECO:0000313" key="1">
    <source>
        <dbReference type="EMBL" id="SNR58833.1"/>
    </source>
</evidence>
<gene>
    <name evidence="1" type="ORF">SAMN06265340_10126</name>
</gene>
<sequence>MDKIKPKAPIRRFDVFAEWNRLKGIKELGLSPEEAKSYGLAVAEVVAARKFYGHKTKYRGATKEYIEKKEGTPWWRKMATPSEFDEKIVKRMGEEFYEKVFSRAIERAFNEGKDYMEIRDSIRENWNKALKER</sequence>
<dbReference type="AlphaFoldDB" id="A0A238XK36"/>
<dbReference type="RefSeq" id="WP_089322064.1">
    <property type="nucleotide sequence ID" value="NZ_FZOB01000001.1"/>
</dbReference>
<evidence type="ECO:0000313" key="2">
    <source>
        <dbReference type="Proteomes" id="UP000198405"/>
    </source>
</evidence>
<accession>A0A238XK36</accession>
<name>A0A238XK36_9BACT</name>
<dbReference type="EMBL" id="FZOB01000001">
    <property type="protein sequence ID" value="SNR58833.1"/>
    <property type="molecule type" value="Genomic_DNA"/>
</dbReference>